<evidence type="ECO:0000256" key="4">
    <source>
        <dbReference type="ARBA" id="ARBA00022692"/>
    </source>
</evidence>
<evidence type="ECO:0000256" key="5">
    <source>
        <dbReference type="ARBA" id="ARBA00022723"/>
    </source>
</evidence>
<keyword evidence="16" id="KW-1185">Reference proteome</keyword>
<dbReference type="PANTHER" id="PTHR24027">
    <property type="entry name" value="CADHERIN-23"/>
    <property type="match status" value="1"/>
</dbReference>
<keyword evidence="9" id="KW-0862">Zinc</keyword>
<accession>A0A5C5UZQ4</accession>
<dbReference type="RefSeq" id="WP_146433828.1">
    <property type="nucleotide sequence ID" value="NZ_SJPF01000004.1"/>
</dbReference>
<dbReference type="Pfam" id="PF01457">
    <property type="entry name" value="Peptidase_M8"/>
    <property type="match status" value="1"/>
</dbReference>
<dbReference type="InterPro" id="IPR039448">
    <property type="entry name" value="Beta_helix"/>
</dbReference>
<keyword evidence="6" id="KW-0732">Signal</keyword>
<dbReference type="AlphaFoldDB" id="A0A5C5UZQ4"/>
<evidence type="ECO:0000313" key="16">
    <source>
        <dbReference type="Proteomes" id="UP000318878"/>
    </source>
</evidence>
<dbReference type="InterPro" id="IPR039808">
    <property type="entry name" value="Cadherin"/>
</dbReference>
<evidence type="ECO:0000256" key="11">
    <source>
        <dbReference type="ARBA" id="ARBA00022989"/>
    </source>
</evidence>
<dbReference type="SMART" id="SM00710">
    <property type="entry name" value="PbH1"/>
    <property type="match status" value="3"/>
</dbReference>
<keyword evidence="12" id="KW-0482">Metalloprotease</keyword>
<evidence type="ECO:0000256" key="10">
    <source>
        <dbReference type="ARBA" id="ARBA00022837"/>
    </source>
</evidence>
<keyword evidence="11" id="KW-1133">Transmembrane helix</keyword>
<dbReference type="Proteomes" id="UP000318878">
    <property type="component" value="Unassembled WGS sequence"/>
</dbReference>
<protein>
    <submittedName>
        <fullName evidence="15">Cadherin domain protein</fullName>
    </submittedName>
</protein>
<comment type="cofactor">
    <cofactor evidence="1">
        <name>Zn(2+)</name>
        <dbReference type="ChEBI" id="CHEBI:29105"/>
    </cofactor>
</comment>
<evidence type="ECO:0000256" key="8">
    <source>
        <dbReference type="ARBA" id="ARBA00022801"/>
    </source>
</evidence>
<evidence type="ECO:0000256" key="7">
    <source>
        <dbReference type="ARBA" id="ARBA00022737"/>
    </source>
</evidence>
<dbReference type="GO" id="GO:0045296">
    <property type="term" value="F:cadherin binding"/>
    <property type="evidence" value="ECO:0007669"/>
    <property type="project" value="TreeGrafter"/>
</dbReference>
<evidence type="ECO:0000313" key="15">
    <source>
        <dbReference type="EMBL" id="TWT31598.1"/>
    </source>
</evidence>
<keyword evidence="3" id="KW-0645">Protease</keyword>
<proteinExistence type="predicted"/>
<dbReference type="SUPFAM" id="SSF49313">
    <property type="entry name" value="Cadherin-like"/>
    <property type="match status" value="1"/>
</dbReference>
<dbReference type="Gene3D" id="3.90.132.10">
    <property type="entry name" value="Leishmanolysin , domain 2"/>
    <property type="match status" value="1"/>
</dbReference>
<dbReference type="GO" id="GO:0044331">
    <property type="term" value="P:cell-cell adhesion mediated by cadherin"/>
    <property type="evidence" value="ECO:0007669"/>
    <property type="project" value="TreeGrafter"/>
</dbReference>
<dbReference type="GO" id="GO:0016339">
    <property type="term" value="P:calcium-dependent cell-cell adhesion via plasma membrane cell adhesion molecules"/>
    <property type="evidence" value="ECO:0007669"/>
    <property type="project" value="TreeGrafter"/>
</dbReference>
<dbReference type="SMART" id="SM00112">
    <property type="entry name" value="CA"/>
    <property type="match status" value="1"/>
</dbReference>
<name>A0A5C5UZQ4_9BACT</name>
<dbReference type="GO" id="GO:0000902">
    <property type="term" value="P:cell morphogenesis"/>
    <property type="evidence" value="ECO:0007669"/>
    <property type="project" value="TreeGrafter"/>
</dbReference>
<dbReference type="GO" id="GO:0007156">
    <property type="term" value="P:homophilic cell adhesion via plasma membrane adhesion molecules"/>
    <property type="evidence" value="ECO:0007669"/>
    <property type="project" value="InterPro"/>
</dbReference>
<dbReference type="GO" id="GO:0007043">
    <property type="term" value="P:cell-cell junction assembly"/>
    <property type="evidence" value="ECO:0007669"/>
    <property type="project" value="TreeGrafter"/>
</dbReference>
<dbReference type="InterPro" id="IPR012334">
    <property type="entry name" value="Pectin_lyas_fold"/>
</dbReference>
<keyword evidence="10" id="KW-0106">Calcium</keyword>
<evidence type="ECO:0000259" key="14">
    <source>
        <dbReference type="PROSITE" id="PS50268"/>
    </source>
</evidence>
<evidence type="ECO:0000256" key="1">
    <source>
        <dbReference type="ARBA" id="ARBA00001947"/>
    </source>
</evidence>
<sequence length="807" mass="85352">MRKRATSPRLRSGNRIGQTPINGVFEMLEDRRVLATITVNSTGDLGDSNLLDGTAYTGQLNSAGANEVTLRAAIQQANANAGADTIIFNIPTSDPGYSSGAFTISPSSQLPAMGSDLTIEGISTKVWVTLYEYIYEYDIILDGSSAGSSSGLTISGSNSAIEKMQIENFGNAGIAINGSDNLVDLSLIQDNGTQQVLIDGGDGNLLNEITVYGDTDGILLTNGAQGNTIEDSNVYAVGAVAITVTGSDSYENSFHRNSFYSQAWFVSSPLQLIDLGDDGLSYDDSLDQDAGANKMQNRPHVTHQQVIAGPSDSRHLYVEGYLQSTPNTTFDLDLIAVGAVSNGYQQITTDQYGYAEFDFTIGLIDGLPSATYVLTATDPNGNTSEAFSSYATTTPEDLNSAPEISADTYTISENLLATSVVGTPAFSDPDAEVLTFAITSGNTGGAFAIDEYTGEITVAGTLDHTATSSYSLTVQVTDVVGATDTAAITINVVDGFDIDIVYDASVSLFETTYGKELTDYVEQMASVWEGIIVGDIPAEGSIDDLELTVYVGNGDGPGGVLAAANVDSIRTTGHLPYESFMIFDYYDTYFASGTAQLSATIFHELGHALGFVPTVFDNLGLLDDSNPSDIRFTGANAVAAYQALGGTGNVPLDSVGSHFRESVFTTEIMTPTLNTGSIVPISAVTIAVMEDLGYEVSYYYTNAYFNLTSSMMMASSGGGGSSTAAASNLLLAASSTGISPAPILKDEIDAAFESLDESFEPAWQLPTESLRSRLPADANRSDWFHELGDQEEPWEFLVDAELAELEV</sequence>
<feature type="domain" description="Cadherin" evidence="14">
    <location>
        <begin position="403"/>
        <end position="509"/>
    </location>
</feature>
<evidence type="ECO:0000256" key="13">
    <source>
        <dbReference type="ARBA" id="ARBA00023136"/>
    </source>
</evidence>
<keyword evidence="7" id="KW-0677">Repeat</keyword>
<comment type="caution">
    <text evidence="15">The sequence shown here is derived from an EMBL/GenBank/DDBJ whole genome shotgun (WGS) entry which is preliminary data.</text>
</comment>
<dbReference type="GO" id="GO:0006508">
    <property type="term" value="P:proteolysis"/>
    <property type="evidence" value="ECO:0007669"/>
    <property type="project" value="UniProtKB-KW"/>
</dbReference>
<dbReference type="InterPro" id="IPR011050">
    <property type="entry name" value="Pectin_lyase_fold/virulence"/>
</dbReference>
<dbReference type="EMBL" id="SJPF01000004">
    <property type="protein sequence ID" value="TWT31598.1"/>
    <property type="molecule type" value="Genomic_DNA"/>
</dbReference>
<dbReference type="GO" id="GO:0005509">
    <property type="term" value="F:calcium ion binding"/>
    <property type="evidence" value="ECO:0007669"/>
    <property type="project" value="InterPro"/>
</dbReference>
<evidence type="ECO:0000256" key="2">
    <source>
        <dbReference type="ARBA" id="ARBA00004167"/>
    </source>
</evidence>
<keyword evidence="13" id="KW-0472">Membrane</keyword>
<dbReference type="GO" id="GO:0016342">
    <property type="term" value="C:catenin complex"/>
    <property type="evidence" value="ECO:0007669"/>
    <property type="project" value="TreeGrafter"/>
</dbReference>
<keyword evidence="5" id="KW-0479">Metal-binding</keyword>
<dbReference type="Gene3D" id="2.60.40.60">
    <property type="entry name" value="Cadherins"/>
    <property type="match status" value="1"/>
</dbReference>
<dbReference type="Pfam" id="PF00028">
    <property type="entry name" value="Cadherin"/>
    <property type="match status" value="1"/>
</dbReference>
<dbReference type="PANTHER" id="PTHR24027:SF422">
    <property type="entry name" value="CADHERIN DOMAIN-CONTAINING PROTEIN"/>
    <property type="match status" value="1"/>
</dbReference>
<gene>
    <name evidence="15" type="ORF">Enr8_35200</name>
</gene>
<evidence type="ECO:0000256" key="6">
    <source>
        <dbReference type="ARBA" id="ARBA00022729"/>
    </source>
</evidence>
<dbReference type="GO" id="GO:0008013">
    <property type="term" value="F:beta-catenin binding"/>
    <property type="evidence" value="ECO:0007669"/>
    <property type="project" value="TreeGrafter"/>
</dbReference>
<dbReference type="InterPro" id="IPR002126">
    <property type="entry name" value="Cadherin-like_dom"/>
</dbReference>
<dbReference type="GO" id="GO:0034332">
    <property type="term" value="P:adherens junction organization"/>
    <property type="evidence" value="ECO:0007669"/>
    <property type="project" value="TreeGrafter"/>
</dbReference>
<dbReference type="PROSITE" id="PS50268">
    <property type="entry name" value="CADHERIN_2"/>
    <property type="match status" value="1"/>
</dbReference>
<evidence type="ECO:0000256" key="12">
    <source>
        <dbReference type="ARBA" id="ARBA00023049"/>
    </source>
</evidence>
<dbReference type="InterPro" id="IPR001577">
    <property type="entry name" value="Peptidase_M8"/>
</dbReference>
<comment type="subcellular location">
    <subcellularLocation>
        <location evidence="2">Membrane</location>
        <topology evidence="2">Single-pass membrane protein</topology>
    </subcellularLocation>
</comment>
<organism evidence="15 16">
    <name type="scientific">Blastopirellula retiformator</name>
    <dbReference type="NCBI Taxonomy" id="2527970"/>
    <lineage>
        <taxon>Bacteria</taxon>
        <taxon>Pseudomonadati</taxon>
        <taxon>Planctomycetota</taxon>
        <taxon>Planctomycetia</taxon>
        <taxon>Pirellulales</taxon>
        <taxon>Pirellulaceae</taxon>
        <taxon>Blastopirellula</taxon>
    </lineage>
</organism>
<dbReference type="InterPro" id="IPR006626">
    <property type="entry name" value="PbH1"/>
</dbReference>
<keyword evidence="8" id="KW-0378">Hydrolase</keyword>
<dbReference type="InterPro" id="IPR015919">
    <property type="entry name" value="Cadherin-like_sf"/>
</dbReference>
<keyword evidence="4" id="KW-0812">Transmembrane</keyword>
<dbReference type="Pfam" id="PF13229">
    <property type="entry name" value="Beta_helix"/>
    <property type="match status" value="1"/>
</dbReference>
<reference evidence="15 16" key="1">
    <citation type="submission" date="2019-02" db="EMBL/GenBank/DDBJ databases">
        <title>Deep-cultivation of Planctomycetes and their phenomic and genomic characterization uncovers novel biology.</title>
        <authorList>
            <person name="Wiegand S."/>
            <person name="Jogler M."/>
            <person name="Boedeker C."/>
            <person name="Pinto D."/>
            <person name="Vollmers J."/>
            <person name="Rivas-Marin E."/>
            <person name="Kohn T."/>
            <person name="Peeters S.H."/>
            <person name="Heuer A."/>
            <person name="Rast P."/>
            <person name="Oberbeckmann S."/>
            <person name="Bunk B."/>
            <person name="Jeske O."/>
            <person name="Meyerdierks A."/>
            <person name="Storesund J.E."/>
            <person name="Kallscheuer N."/>
            <person name="Luecker S."/>
            <person name="Lage O.M."/>
            <person name="Pohl T."/>
            <person name="Merkel B.J."/>
            <person name="Hornburger P."/>
            <person name="Mueller R.-W."/>
            <person name="Bruemmer F."/>
            <person name="Labrenz M."/>
            <person name="Spormann A.M."/>
            <person name="Op Den Camp H."/>
            <person name="Overmann J."/>
            <person name="Amann R."/>
            <person name="Jetten M.S.M."/>
            <person name="Mascher T."/>
            <person name="Medema M.H."/>
            <person name="Devos D.P."/>
            <person name="Kaster A.-K."/>
            <person name="Ovreas L."/>
            <person name="Rohde M."/>
            <person name="Galperin M.Y."/>
            <person name="Jogler C."/>
        </authorList>
    </citation>
    <scope>NUCLEOTIDE SEQUENCE [LARGE SCALE GENOMIC DNA]</scope>
    <source>
        <strain evidence="15 16">Enr8</strain>
    </source>
</reference>
<dbReference type="SUPFAM" id="SSF55486">
    <property type="entry name" value="Metalloproteases ('zincins'), catalytic domain"/>
    <property type="match status" value="1"/>
</dbReference>
<evidence type="ECO:0000256" key="9">
    <source>
        <dbReference type="ARBA" id="ARBA00022833"/>
    </source>
</evidence>
<dbReference type="OrthoDB" id="2806980at2"/>
<dbReference type="GO" id="GO:0004222">
    <property type="term" value="F:metalloendopeptidase activity"/>
    <property type="evidence" value="ECO:0007669"/>
    <property type="project" value="InterPro"/>
</dbReference>
<dbReference type="Gene3D" id="2.160.20.10">
    <property type="entry name" value="Single-stranded right-handed beta-helix, Pectin lyase-like"/>
    <property type="match status" value="1"/>
</dbReference>
<dbReference type="CDD" id="cd11304">
    <property type="entry name" value="Cadherin_repeat"/>
    <property type="match status" value="1"/>
</dbReference>
<dbReference type="GO" id="GO:0016477">
    <property type="term" value="P:cell migration"/>
    <property type="evidence" value="ECO:0007669"/>
    <property type="project" value="TreeGrafter"/>
</dbReference>
<dbReference type="GO" id="GO:0005912">
    <property type="term" value="C:adherens junction"/>
    <property type="evidence" value="ECO:0007669"/>
    <property type="project" value="TreeGrafter"/>
</dbReference>
<dbReference type="SUPFAM" id="SSF51126">
    <property type="entry name" value="Pectin lyase-like"/>
    <property type="match status" value="1"/>
</dbReference>
<evidence type="ECO:0000256" key="3">
    <source>
        <dbReference type="ARBA" id="ARBA00022670"/>
    </source>
</evidence>